<comment type="subcellular location">
    <subcellularLocation>
        <location evidence="4">Cytoplasm</location>
    </subcellularLocation>
</comment>
<accession>A0ABV7HTM1</accession>
<comment type="function">
    <text evidence="4">Required for maturation of urease via the functional incorporation of the urease nickel metallocenter.</text>
</comment>
<dbReference type="PANTHER" id="PTHR33643">
    <property type="entry name" value="UREASE ACCESSORY PROTEIN D"/>
    <property type="match status" value="1"/>
</dbReference>
<keyword evidence="6" id="KW-1185">Reference proteome</keyword>
<sequence length="310" mass="33972">MPHSTSAAGLSELELAADDAIAPSPLPQVARQWCASIDIELAQRAGRTALMRARHKGPLRIQRLFYPEANGCAHVYLLHPPGGLVVGDELTISLRAAAGAHGLLTTPSAGKIYTVNGLRHSDAATTQTQSVRLMLDAGSVCEWLPQETIVFNGANARLNTRVDATADAKFCLWDIVCLGRPASQERFTEGRVEQILQVSVDHRPVLIERNRIDGRDPIMQAPWGLKGAGSFGTLVASVTLNRDQVDLLLETLHERWPDAKWGLTQKKQLFIARYLGASAAECRFGFIAIWQSLRPIMLGCEALEPRIWNT</sequence>
<dbReference type="PANTHER" id="PTHR33643:SF1">
    <property type="entry name" value="UREASE ACCESSORY PROTEIN D"/>
    <property type="match status" value="1"/>
</dbReference>
<keyword evidence="3 4" id="KW-0143">Chaperone</keyword>
<gene>
    <name evidence="4" type="primary">ureD</name>
    <name evidence="5" type="ORF">ACFOEB_13080</name>
</gene>
<dbReference type="Pfam" id="PF01774">
    <property type="entry name" value="UreD"/>
    <property type="match status" value="1"/>
</dbReference>
<proteinExistence type="inferred from homology"/>
<dbReference type="Proteomes" id="UP001595548">
    <property type="component" value="Unassembled WGS sequence"/>
</dbReference>
<evidence type="ECO:0000256" key="2">
    <source>
        <dbReference type="ARBA" id="ARBA00022988"/>
    </source>
</evidence>
<evidence type="ECO:0000256" key="4">
    <source>
        <dbReference type="HAMAP-Rule" id="MF_01384"/>
    </source>
</evidence>
<organism evidence="5 6">
    <name type="scientific">Gilvimarinus japonicus</name>
    <dbReference type="NCBI Taxonomy" id="1796469"/>
    <lineage>
        <taxon>Bacteria</taxon>
        <taxon>Pseudomonadati</taxon>
        <taxon>Pseudomonadota</taxon>
        <taxon>Gammaproteobacteria</taxon>
        <taxon>Cellvibrionales</taxon>
        <taxon>Cellvibrionaceae</taxon>
        <taxon>Gilvimarinus</taxon>
    </lineage>
</organism>
<evidence type="ECO:0000313" key="6">
    <source>
        <dbReference type="Proteomes" id="UP001595548"/>
    </source>
</evidence>
<keyword evidence="2 4" id="KW-0996">Nickel insertion</keyword>
<dbReference type="RefSeq" id="WP_382417244.1">
    <property type="nucleotide sequence ID" value="NZ_AP031500.1"/>
</dbReference>
<dbReference type="InterPro" id="IPR002669">
    <property type="entry name" value="UreD"/>
</dbReference>
<reference evidence="6" key="1">
    <citation type="journal article" date="2019" name="Int. J. Syst. Evol. Microbiol.">
        <title>The Global Catalogue of Microorganisms (GCM) 10K type strain sequencing project: providing services to taxonomists for standard genome sequencing and annotation.</title>
        <authorList>
            <consortium name="The Broad Institute Genomics Platform"/>
            <consortium name="The Broad Institute Genome Sequencing Center for Infectious Disease"/>
            <person name="Wu L."/>
            <person name="Ma J."/>
        </authorList>
    </citation>
    <scope>NUCLEOTIDE SEQUENCE [LARGE SCALE GENOMIC DNA]</scope>
    <source>
        <strain evidence="6">KCTC 52141</strain>
    </source>
</reference>
<evidence type="ECO:0000256" key="3">
    <source>
        <dbReference type="ARBA" id="ARBA00023186"/>
    </source>
</evidence>
<comment type="caution">
    <text evidence="5">The sequence shown here is derived from an EMBL/GenBank/DDBJ whole genome shotgun (WGS) entry which is preliminary data.</text>
</comment>
<comment type="subunit">
    <text evidence="4">UreD, UreF and UreG form a complex that acts as a GTP-hydrolysis-dependent molecular chaperone, activating the urease apoprotein by helping to assemble the nickel containing metallocenter of UreC. The UreE protein probably delivers the nickel.</text>
</comment>
<dbReference type="HAMAP" id="MF_01384">
    <property type="entry name" value="UreD"/>
    <property type="match status" value="1"/>
</dbReference>
<evidence type="ECO:0000313" key="5">
    <source>
        <dbReference type="EMBL" id="MFC3156136.1"/>
    </source>
</evidence>
<protein>
    <recommendedName>
        <fullName evidence="4">Urease accessory protein UreD</fullName>
    </recommendedName>
</protein>
<name>A0ABV7HTM1_9GAMM</name>
<comment type="similarity">
    <text evidence="1 4">Belongs to the UreD family.</text>
</comment>
<keyword evidence="4" id="KW-0963">Cytoplasm</keyword>
<dbReference type="EMBL" id="JBHRTL010000027">
    <property type="protein sequence ID" value="MFC3156136.1"/>
    <property type="molecule type" value="Genomic_DNA"/>
</dbReference>
<evidence type="ECO:0000256" key="1">
    <source>
        <dbReference type="ARBA" id="ARBA00007177"/>
    </source>
</evidence>